<reference evidence="3 4" key="1">
    <citation type="submission" date="2019-01" db="EMBL/GenBank/DDBJ databases">
        <authorList>
            <person name="Chen W.-M."/>
        </authorList>
    </citation>
    <scope>NUCLEOTIDE SEQUENCE [LARGE SCALE GENOMIC DNA]</scope>
    <source>
        <strain evidence="3 4">KYPC3</strain>
    </source>
</reference>
<dbReference type="SUPFAM" id="SSF53850">
    <property type="entry name" value="Periplasmic binding protein-like II"/>
    <property type="match status" value="1"/>
</dbReference>
<dbReference type="EMBL" id="SACS01000016">
    <property type="protein sequence ID" value="RVU35333.1"/>
    <property type="molecule type" value="Genomic_DNA"/>
</dbReference>
<comment type="similarity">
    <text evidence="1">Belongs to the bacterial solute-binding protein 3 family.</text>
</comment>
<name>A0A437QLD0_9GAMM</name>
<comment type="caution">
    <text evidence="3">The sequence shown here is derived from an EMBL/GenBank/DDBJ whole genome shotgun (WGS) entry which is preliminary data.</text>
</comment>
<gene>
    <name evidence="3" type="ORF">EOE67_14240</name>
</gene>
<dbReference type="PANTHER" id="PTHR35936">
    <property type="entry name" value="MEMBRANE-BOUND LYTIC MUREIN TRANSGLYCOSYLASE F"/>
    <property type="match status" value="1"/>
</dbReference>
<dbReference type="Proteomes" id="UP000283077">
    <property type="component" value="Unassembled WGS sequence"/>
</dbReference>
<accession>A0A437QLD0</accession>
<evidence type="ECO:0000313" key="4">
    <source>
        <dbReference type="Proteomes" id="UP000283077"/>
    </source>
</evidence>
<dbReference type="AlphaFoldDB" id="A0A437QLD0"/>
<dbReference type="OrthoDB" id="245568at2"/>
<dbReference type="Gene3D" id="3.40.190.10">
    <property type="entry name" value="Periplasmic binding protein-like II"/>
    <property type="match status" value="2"/>
</dbReference>
<feature type="signal peptide" evidence="2">
    <location>
        <begin position="1"/>
        <end position="24"/>
    </location>
</feature>
<dbReference type="RefSeq" id="WP_127700007.1">
    <property type="nucleotide sequence ID" value="NZ_SACS01000016.1"/>
</dbReference>
<evidence type="ECO:0000313" key="3">
    <source>
        <dbReference type="EMBL" id="RVU35333.1"/>
    </source>
</evidence>
<keyword evidence="4" id="KW-1185">Reference proteome</keyword>
<keyword evidence="2" id="KW-0732">Signal</keyword>
<proteinExistence type="inferred from homology"/>
<organism evidence="3 4">
    <name type="scientific">Rheinheimera riviphila</name>
    <dbReference type="NCBI Taxonomy" id="1834037"/>
    <lineage>
        <taxon>Bacteria</taxon>
        <taxon>Pseudomonadati</taxon>
        <taxon>Pseudomonadota</taxon>
        <taxon>Gammaproteobacteria</taxon>
        <taxon>Chromatiales</taxon>
        <taxon>Chromatiaceae</taxon>
        <taxon>Rheinheimera</taxon>
    </lineage>
</organism>
<sequence length="258" mass="29512">MNCSRLWLIGLLLGLFSNSTPVLAAKPDVVIGIGFTDQIHASRQGSAYHFDVLLTYRLFTELGYQVQFVVAPYAKLTQLLQQKRIDVATRQSGDQLPGLYYSPVYLEVHNLVFARKDFTAQIRQIADLSHYQLVGFQNASHVLGPEFAAASQQAPSYQEVFDHIQAVKLLLKGRTELLVLNKLTFYRRLAELHQPASAVQSFDVLPKVHYRLAFARPQLQQQVESRLLQYLKQGSIDLIEQEARQRPEHVEKLLRRNR</sequence>
<feature type="chain" id="PRO_5019196549" evidence="2">
    <location>
        <begin position="25"/>
        <end position="258"/>
    </location>
</feature>
<evidence type="ECO:0000256" key="2">
    <source>
        <dbReference type="SAM" id="SignalP"/>
    </source>
</evidence>
<dbReference type="PANTHER" id="PTHR35936:SF19">
    <property type="entry name" value="AMINO-ACID-BINDING PROTEIN YXEM-RELATED"/>
    <property type="match status" value="1"/>
</dbReference>
<evidence type="ECO:0000256" key="1">
    <source>
        <dbReference type="ARBA" id="ARBA00010333"/>
    </source>
</evidence>
<protein>
    <submittedName>
        <fullName evidence="3">Transporter substrate-binding domain-containing protein</fullName>
    </submittedName>
</protein>